<accession>A0A1Y4M037</accession>
<feature type="chain" id="PRO_5012124692" description="DUF3502 domain-containing protein" evidence="1">
    <location>
        <begin position="25"/>
        <end position="487"/>
    </location>
</feature>
<comment type="caution">
    <text evidence="2">The sequence shown here is derived from an EMBL/GenBank/DDBJ whole genome shotgun (WGS) entry which is preliminary data.</text>
</comment>
<keyword evidence="1" id="KW-0732">Signal</keyword>
<dbReference type="Gene3D" id="3.40.190.10">
    <property type="entry name" value="Periplasmic binding protein-like II"/>
    <property type="match status" value="1"/>
</dbReference>
<dbReference type="SUPFAM" id="SSF53850">
    <property type="entry name" value="Periplasmic binding protein-like II"/>
    <property type="match status" value="1"/>
</dbReference>
<proteinExistence type="predicted"/>
<sequence>MSTKIKSLIIISIIVCLFSGCSNNSDNEITFYMNFYEDANWYDRESLDLNSSQPQEIINDYTEECNKLLEEKGYDFHVVFKIQSPSNNLSDSYTKSFLEDMNLSSYHDESADIVKNQFKNVDMMIDLNEVMKDEMKKQLLDTLPEMVWNIESYKGQNFYIPANQYCLSQKGMFVPKEIAHLFTLNDKGYFNDFDNFVNIVKAGDQVTNQAYIPFFSGTHFSAFVHDVYDPVFAPLFDSTIYIKEENSDYKVVNLMDEKIYQDFYIIKAKLIEDGMTELSRSTLTEDGAKKEIMIAFDDCTSIKYPNRVFIPLEEKSYGFYNTNTGYGILKTSDNVEDSLTFLYLLNTDSDFCDLFTYGLKGKDYEIKDGLVYPLRDDLLMPNQYGGINAMVNTEKATQTSMISTDVTRALEEEVKAYAPRKIDGFKPTYTEESMELVDYIAGLEGSQVYSDGNNLEYIKELSQKLKDMGMDKEIERIQKELDEYMKE</sequence>
<evidence type="ECO:0000313" key="2">
    <source>
        <dbReference type="EMBL" id="OUP60032.1"/>
    </source>
</evidence>
<feature type="signal peptide" evidence="1">
    <location>
        <begin position="1"/>
        <end position="24"/>
    </location>
</feature>
<reference evidence="3" key="1">
    <citation type="submission" date="2017-04" db="EMBL/GenBank/DDBJ databases">
        <title>Function of individual gut microbiota members based on whole genome sequencing of pure cultures obtained from chicken caecum.</title>
        <authorList>
            <person name="Medvecky M."/>
            <person name="Cejkova D."/>
            <person name="Polansky O."/>
            <person name="Karasova D."/>
            <person name="Kubasova T."/>
            <person name="Cizek A."/>
            <person name="Rychlik I."/>
        </authorList>
    </citation>
    <scope>NUCLEOTIDE SEQUENCE [LARGE SCALE GENOMIC DNA]</scope>
    <source>
        <strain evidence="3">An178</strain>
    </source>
</reference>
<keyword evidence="3" id="KW-1185">Reference proteome</keyword>
<gene>
    <name evidence="2" type="ORF">B5F14_06335</name>
</gene>
<organism evidence="2 3">
    <name type="scientific">Faecalitalea cylindroides</name>
    <dbReference type="NCBI Taxonomy" id="39483"/>
    <lineage>
        <taxon>Bacteria</taxon>
        <taxon>Bacillati</taxon>
        <taxon>Bacillota</taxon>
        <taxon>Erysipelotrichia</taxon>
        <taxon>Erysipelotrichales</taxon>
        <taxon>Erysipelotrichaceae</taxon>
        <taxon>Faecalitalea</taxon>
    </lineage>
</organism>
<dbReference type="RefSeq" id="WP_087158702.1">
    <property type="nucleotide sequence ID" value="NZ_NFKM01000011.1"/>
</dbReference>
<dbReference type="PROSITE" id="PS51257">
    <property type="entry name" value="PROKAR_LIPOPROTEIN"/>
    <property type="match status" value="1"/>
</dbReference>
<name>A0A1Y4M037_9FIRM</name>
<protein>
    <recommendedName>
        <fullName evidence="4">DUF3502 domain-containing protein</fullName>
    </recommendedName>
</protein>
<dbReference type="AlphaFoldDB" id="A0A1Y4M037"/>
<evidence type="ECO:0008006" key="4">
    <source>
        <dbReference type="Google" id="ProtNLM"/>
    </source>
</evidence>
<dbReference type="Proteomes" id="UP000195447">
    <property type="component" value="Unassembled WGS sequence"/>
</dbReference>
<dbReference type="EMBL" id="NFKM01000011">
    <property type="protein sequence ID" value="OUP60032.1"/>
    <property type="molecule type" value="Genomic_DNA"/>
</dbReference>
<evidence type="ECO:0000313" key="3">
    <source>
        <dbReference type="Proteomes" id="UP000195447"/>
    </source>
</evidence>
<evidence type="ECO:0000256" key="1">
    <source>
        <dbReference type="SAM" id="SignalP"/>
    </source>
</evidence>